<dbReference type="SUPFAM" id="SSF51735">
    <property type="entry name" value="NAD(P)-binding Rossmann-fold domains"/>
    <property type="match status" value="1"/>
</dbReference>
<reference evidence="2 3" key="1">
    <citation type="journal article" date="2019" name="Int. J. Syst. Evol. Microbiol.">
        <title>The Global Catalogue of Microorganisms (GCM) 10K type strain sequencing project: providing services to taxonomists for standard genome sequencing and annotation.</title>
        <authorList>
            <consortium name="The Broad Institute Genomics Platform"/>
            <consortium name="The Broad Institute Genome Sequencing Center for Infectious Disease"/>
            <person name="Wu L."/>
            <person name="Ma J."/>
        </authorList>
    </citation>
    <scope>NUCLEOTIDE SEQUENCE [LARGE SCALE GENOMIC DNA]</scope>
    <source>
        <strain evidence="2 3">JCM 10977</strain>
    </source>
</reference>
<feature type="domain" description="NAD(P)-binding" evidence="1">
    <location>
        <begin position="1"/>
        <end position="165"/>
    </location>
</feature>
<organism evidence="2 3">
    <name type="scientific">Kribbella koreensis</name>
    <dbReference type="NCBI Taxonomy" id="57909"/>
    <lineage>
        <taxon>Bacteria</taxon>
        <taxon>Bacillati</taxon>
        <taxon>Actinomycetota</taxon>
        <taxon>Actinomycetes</taxon>
        <taxon>Propionibacteriales</taxon>
        <taxon>Kribbellaceae</taxon>
        <taxon>Kribbella</taxon>
    </lineage>
</organism>
<name>A0ABN1Q4A8_9ACTN</name>
<dbReference type="InterPro" id="IPR036291">
    <property type="entry name" value="NAD(P)-bd_dom_sf"/>
</dbReference>
<dbReference type="PANTHER" id="PTHR43355:SF2">
    <property type="entry name" value="FLAVIN REDUCTASE (NADPH)"/>
    <property type="match status" value="1"/>
</dbReference>
<keyword evidence="3" id="KW-1185">Reference proteome</keyword>
<proteinExistence type="predicted"/>
<dbReference type="InterPro" id="IPR051606">
    <property type="entry name" value="Polyketide_Oxido-like"/>
</dbReference>
<comment type="caution">
    <text evidence="2">The sequence shown here is derived from an EMBL/GenBank/DDBJ whole genome shotgun (WGS) entry which is preliminary data.</text>
</comment>
<dbReference type="Proteomes" id="UP001500542">
    <property type="component" value="Unassembled WGS sequence"/>
</dbReference>
<accession>A0ABN1Q4A8</accession>
<dbReference type="InterPro" id="IPR016040">
    <property type="entry name" value="NAD(P)-bd_dom"/>
</dbReference>
<gene>
    <name evidence="2" type="ORF">GCM10009554_25400</name>
</gene>
<evidence type="ECO:0000259" key="1">
    <source>
        <dbReference type="Pfam" id="PF13460"/>
    </source>
</evidence>
<dbReference type="EMBL" id="BAAAHK010000006">
    <property type="protein sequence ID" value="GAA0937263.1"/>
    <property type="molecule type" value="Genomic_DNA"/>
</dbReference>
<protein>
    <recommendedName>
        <fullName evidence="1">NAD(P)-binding domain-containing protein</fullName>
    </recommendedName>
</protein>
<sequence>MVRRAGSFDAATGLVEHVWSDLGDGGSLARALSGADAVISTLGGAAKGPTTVCTDAIRTTVPAMTLAKVTRLVVLSAYGVLETHDRSLFSLAVWAGVGDKMKDKESMEPLITGSMLDWTIVRPPMLKDAPATGRYQVGENLPIRLWDSIGRADLAGFLLREVEDPRFVRKYPRIHR</sequence>
<evidence type="ECO:0000313" key="2">
    <source>
        <dbReference type="EMBL" id="GAA0937263.1"/>
    </source>
</evidence>
<dbReference type="PANTHER" id="PTHR43355">
    <property type="entry name" value="FLAVIN REDUCTASE (NADPH)"/>
    <property type="match status" value="1"/>
</dbReference>
<evidence type="ECO:0000313" key="3">
    <source>
        <dbReference type="Proteomes" id="UP001500542"/>
    </source>
</evidence>
<dbReference type="Gene3D" id="3.40.50.720">
    <property type="entry name" value="NAD(P)-binding Rossmann-like Domain"/>
    <property type="match status" value="1"/>
</dbReference>
<dbReference type="Pfam" id="PF13460">
    <property type="entry name" value="NAD_binding_10"/>
    <property type="match status" value="1"/>
</dbReference>